<dbReference type="Proteomes" id="UP001085076">
    <property type="component" value="Miscellaneous, Linkage group lg07"/>
</dbReference>
<sequence length="88" mass="9346">MSVNPAPPSSHGAGSISDKDAVAAPGNPFISCSASGWRAPSGCFSWRARRVEEYHVDGFRFDVASVLCRGIDGAPLIAPPFIKERVML</sequence>
<evidence type="ECO:0000256" key="1">
    <source>
        <dbReference type="SAM" id="MobiDB-lite"/>
    </source>
</evidence>
<evidence type="ECO:0000313" key="3">
    <source>
        <dbReference type="Proteomes" id="UP001085076"/>
    </source>
</evidence>
<gene>
    <name evidence="2" type="ORF">J5N97_023393</name>
</gene>
<dbReference type="EMBL" id="JAGGNH010000007">
    <property type="protein sequence ID" value="KAJ0966476.1"/>
    <property type="molecule type" value="Genomic_DNA"/>
</dbReference>
<proteinExistence type="predicted"/>
<dbReference type="InterPro" id="IPR017853">
    <property type="entry name" value="GH"/>
</dbReference>
<organism evidence="2 3">
    <name type="scientific">Dioscorea zingiberensis</name>
    <dbReference type="NCBI Taxonomy" id="325984"/>
    <lineage>
        <taxon>Eukaryota</taxon>
        <taxon>Viridiplantae</taxon>
        <taxon>Streptophyta</taxon>
        <taxon>Embryophyta</taxon>
        <taxon>Tracheophyta</taxon>
        <taxon>Spermatophyta</taxon>
        <taxon>Magnoliopsida</taxon>
        <taxon>Liliopsida</taxon>
        <taxon>Dioscoreales</taxon>
        <taxon>Dioscoreaceae</taxon>
        <taxon>Dioscorea</taxon>
    </lineage>
</organism>
<reference evidence="2" key="1">
    <citation type="submission" date="2021-03" db="EMBL/GenBank/DDBJ databases">
        <authorList>
            <person name="Li Z."/>
            <person name="Yang C."/>
        </authorList>
    </citation>
    <scope>NUCLEOTIDE SEQUENCE</scope>
    <source>
        <strain evidence="2">Dzin_1.0</strain>
        <tissue evidence="2">Leaf</tissue>
    </source>
</reference>
<dbReference type="AlphaFoldDB" id="A0A9D5C4D9"/>
<reference evidence="2" key="2">
    <citation type="journal article" date="2022" name="Hortic Res">
        <title>The genome of Dioscorea zingiberensis sheds light on the biosynthesis, origin and evolution of the medicinally important diosgenin saponins.</title>
        <authorList>
            <person name="Li Y."/>
            <person name="Tan C."/>
            <person name="Li Z."/>
            <person name="Guo J."/>
            <person name="Li S."/>
            <person name="Chen X."/>
            <person name="Wang C."/>
            <person name="Dai X."/>
            <person name="Yang H."/>
            <person name="Song W."/>
            <person name="Hou L."/>
            <person name="Xu J."/>
            <person name="Tong Z."/>
            <person name="Xu A."/>
            <person name="Yuan X."/>
            <person name="Wang W."/>
            <person name="Yang Q."/>
            <person name="Chen L."/>
            <person name="Sun Z."/>
            <person name="Wang K."/>
            <person name="Pan B."/>
            <person name="Chen J."/>
            <person name="Bao Y."/>
            <person name="Liu F."/>
            <person name="Qi X."/>
            <person name="Gang D.R."/>
            <person name="Wen J."/>
            <person name="Li J."/>
        </authorList>
    </citation>
    <scope>NUCLEOTIDE SEQUENCE</scope>
    <source>
        <strain evidence="2">Dzin_1.0</strain>
    </source>
</reference>
<comment type="caution">
    <text evidence="2">The sequence shown here is derived from an EMBL/GenBank/DDBJ whole genome shotgun (WGS) entry which is preliminary data.</text>
</comment>
<protein>
    <submittedName>
        <fullName evidence="2">Uncharacterized protein</fullName>
    </submittedName>
</protein>
<feature type="region of interest" description="Disordered" evidence="1">
    <location>
        <begin position="1"/>
        <end position="20"/>
    </location>
</feature>
<evidence type="ECO:0000313" key="2">
    <source>
        <dbReference type="EMBL" id="KAJ0966476.1"/>
    </source>
</evidence>
<accession>A0A9D5C4D9</accession>
<dbReference type="SUPFAM" id="SSF51445">
    <property type="entry name" value="(Trans)glycosidases"/>
    <property type="match status" value="1"/>
</dbReference>
<dbReference type="Gene3D" id="3.20.20.80">
    <property type="entry name" value="Glycosidases"/>
    <property type="match status" value="1"/>
</dbReference>
<keyword evidence="3" id="KW-1185">Reference proteome</keyword>
<name>A0A9D5C4D9_9LILI</name>